<evidence type="ECO:0000256" key="3">
    <source>
        <dbReference type="SAM" id="MobiDB-lite"/>
    </source>
</evidence>
<dbReference type="InterPro" id="IPR043143">
    <property type="entry name" value="Mal/L-sulf/L-lact_DH-like_NADP"/>
</dbReference>
<protein>
    <submittedName>
        <fullName evidence="4">Uncharacterized protein</fullName>
    </submittedName>
</protein>
<organism evidence="4">
    <name type="scientific">marine metagenome</name>
    <dbReference type="NCBI Taxonomy" id="408172"/>
    <lineage>
        <taxon>unclassified sequences</taxon>
        <taxon>metagenomes</taxon>
        <taxon>ecological metagenomes</taxon>
    </lineage>
</organism>
<dbReference type="InterPro" id="IPR036111">
    <property type="entry name" value="Mal/L-sulfo/L-lacto_DH-like_sf"/>
</dbReference>
<feature type="non-terminal residue" evidence="4">
    <location>
        <position position="1"/>
    </location>
</feature>
<dbReference type="Gene3D" id="3.30.1370.60">
    <property type="entry name" value="Hypothetical oxidoreductase yiak, domain 2"/>
    <property type="match status" value="1"/>
</dbReference>
<feature type="region of interest" description="Disordered" evidence="3">
    <location>
        <begin position="1"/>
        <end position="22"/>
    </location>
</feature>
<dbReference type="Gene3D" id="1.10.1530.10">
    <property type="match status" value="1"/>
</dbReference>
<dbReference type="AlphaFoldDB" id="A0A382VC01"/>
<name>A0A382VC01_9ZZZZ</name>
<dbReference type="Pfam" id="PF02615">
    <property type="entry name" value="Ldh_2"/>
    <property type="match status" value="1"/>
</dbReference>
<accession>A0A382VC01</accession>
<dbReference type="InterPro" id="IPR043144">
    <property type="entry name" value="Mal/L-sulf/L-lact_DH-like_ah"/>
</dbReference>
<feature type="compositionally biased region" description="Polar residues" evidence="3">
    <location>
        <begin position="1"/>
        <end position="12"/>
    </location>
</feature>
<gene>
    <name evidence="4" type="ORF">METZ01_LOCUS396853</name>
</gene>
<proteinExistence type="inferred from homology"/>
<evidence type="ECO:0000256" key="1">
    <source>
        <dbReference type="ARBA" id="ARBA00006056"/>
    </source>
</evidence>
<dbReference type="PANTHER" id="PTHR11091">
    <property type="entry name" value="OXIDOREDUCTASE-RELATED"/>
    <property type="match status" value="1"/>
</dbReference>
<dbReference type="PANTHER" id="PTHR11091:SF0">
    <property type="entry name" value="MALATE DEHYDROGENASE"/>
    <property type="match status" value="1"/>
</dbReference>
<reference evidence="4" key="1">
    <citation type="submission" date="2018-05" db="EMBL/GenBank/DDBJ databases">
        <authorList>
            <person name="Lanie J.A."/>
            <person name="Ng W.-L."/>
            <person name="Kazmierczak K.M."/>
            <person name="Andrzejewski T.M."/>
            <person name="Davidsen T.M."/>
            <person name="Wayne K.J."/>
            <person name="Tettelin H."/>
            <person name="Glass J.I."/>
            <person name="Rusch D."/>
            <person name="Podicherti R."/>
            <person name="Tsui H.-C.T."/>
            <person name="Winkler M.E."/>
        </authorList>
    </citation>
    <scope>NUCLEOTIDE SEQUENCE</scope>
</reference>
<dbReference type="InterPro" id="IPR003767">
    <property type="entry name" value="Malate/L-lactate_DH-like"/>
</dbReference>
<keyword evidence="2" id="KW-0560">Oxidoreductase</keyword>
<sequence>HKIFHHQNTQTELPEGSAADVDGKETTDPFKAVQLLPIGDYKGFGWSMMVDILAGLLSGMPVGKDVSQMYGDITQKRYLGHFFGCIRVDVFQPVKKFKSRLQELAEKVRKEPKKDEESLNMVPGDPEKKCMEMRLKKGIPVNIKDLNKINKL</sequence>
<comment type="similarity">
    <text evidence="1">Belongs to the LDH2/MDH2 oxidoreductase family.</text>
</comment>
<dbReference type="GO" id="GO:0016491">
    <property type="term" value="F:oxidoreductase activity"/>
    <property type="evidence" value="ECO:0007669"/>
    <property type="project" value="UniProtKB-KW"/>
</dbReference>
<dbReference type="SUPFAM" id="SSF89733">
    <property type="entry name" value="L-sulfolactate dehydrogenase-like"/>
    <property type="match status" value="1"/>
</dbReference>
<evidence type="ECO:0000256" key="2">
    <source>
        <dbReference type="ARBA" id="ARBA00023002"/>
    </source>
</evidence>
<evidence type="ECO:0000313" key="4">
    <source>
        <dbReference type="EMBL" id="SVD43999.1"/>
    </source>
</evidence>
<dbReference type="EMBL" id="UINC01150776">
    <property type="protein sequence ID" value="SVD43999.1"/>
    <property type="molecule type" value="Genomic_DNA"/>
</dbReference>